<dbReference type="InterPro" id="IPR006464">
    <property type="entry name" value="AcTrfase_RimI/Ard1"/>
</dbReference>
<dbReference type="InterPro" id="IPR016181">
    <property type="entry name" value="Acyl_CoA_acyltransferase"/>
</dbReference>
<keyword evidence="9" id="KW-1185">Reference proteome</keyword>
<dbReference type="PANTHER" id="PTHR43420:SF51">
    <property type="entry name" value="PEPTIDYL-LYSINE N-ACETYLTRANSFERASE YIAC"/>
    <property type="match status" value="1"/>
</dbReference>
<comment type="function">
    <text evidence="5 6">Acetylates the N-terminal alanine of ribosomal protein bS18.</text>
</comment>
<proteinExistence type="inferred from homology"/>
<evidence type="ECO:0000256" key="1">
    <source>
        <dbReference type="ARBA" id="ARBA00005395"/>
    </source>
</evidence>
<feature type="active site" description="Proton acceptor" evidence="5">
    <location>
        <position position="103"/>
    </location>
</feature>
<keyword evidence="4 5" id="KW-0012">Acyltransferase</keyword>
<protein>
    <recommendedName>
        <fullName evidence="5 6">[Ribosomal protein bS18]-alanine N-acetyltransferase</fullName>
        <ecNumber evidence="5 6">2.3.1.266</ecNumber>
    </recommendedName>
</protein>
<dbReference type="InterPro" id="IPR050680">
    <property type="entry name" value="YpeA/RimI_acetyltransf"/>
</dbReference>
<evidence type="ECO:0000259" key="7">
    <source>
        <dbReference type="PROSITE" id="PS51186"/>
    </source>
</evidence>
<evidence type="ECO:0000313" key="9">
    <source>
        <dbReference type="Proteomes" id="UP000634667"/>
    </source>
</evidence>
<reference evidence="9" key="1">
    <citation type="journal article" date="2019" name="Int. J. Syst. Evol. Microbiol.">
        <title>The Global Catalogue of Microorganisms (GCM) 10K type strain sequencing project: providing services to taxonomists for standard genome sequencing and annotation.</title>
        <authorList>
            <consortium name="The Broad Institute Genomics Platform"/>
            <consortium name="The Broad Institute Genome Sequencing Center for Infectious Disease"/>
            <person name="Wu L."/>
            <person name="Ma J."/>
        </authorList>
    </citation>
    <scope>NUCLEOTIDE SEQUENCE [LARGE SCALE GENOMIC DNA]</scope>
    <source>
        <strain evidence="9">KCTC 23723</strain>
    </source>
</reference>
<feature type="active site" description="Proton donor" evidence="5">
    <location>
        <position position="115"/>
    </location>
</feature>
<feature type="domain" description="N-acetyltransferase" evidence="7">
    <location>
        <begin position="2"/>
        <end position="147"/>
    </location>
</feature>
<name>A0ABQ2WSL7_9ALTE</name>
<accession>A0ABQ2WSL7</accession>
<comment type="similarity">
    <text evidence="1 5 6">Belongs to the acetyltransferase family. RimI subfamily.</text>
</comment>
<dbReference type="Pfam" id="PF00583">
    <property type="entry name" value="Acetyltransf_1"/>
    <property type="match status" value="1"/>
</dbReference>
<keyword evidence="3 5" id="KW-0808">Transferase</keyword>
<dbReference type="InterPro" id="IPR043690">
    <property type="entry name" value="RimI"/>
</dbReference>
<dbReference type="InterPro" id="IPR000182">
    <property type="entry name" value="GNAT_dom"/>
</dbReference>
<sequence>MIELRALVLADLPLLTAIEQAANPYPWSEGVFRSCFGGQYFSYGLLQNNVLQGFYFGQFLGVESQLFNICVAPSAQGMGFGQQLLCHYIEQCQERKALEAWLEVRAGNTKAIPLYQKLGFIETGRRTNYYIGSQGREDALLMCLPLAL</sequence>
<evidence type="ECO:0000256" key="3">
    <source>
        <dbReference type="ARBA" id="ARBA00022679"/>
    </source>
</evidence>
<evidence type="ECO:0000256" key="5">
    <source>
        <dbReference type="HAMAP-Rule" id="MF_02210"/>
    </source>
</evidence>
<gene>
    <name evidence="8" type="primary">b4373</name>
    <name evidence="5" type="synonym">rimI</name>
    <name evidence="8" type="ORF">GCM10008111_29770</name>
</gene>
<dbReference type="EMBL" id="BMYR01000014">
    <property type="protein sequence ID" value="GGW71687.1"/>
    <property type="molecule type" value="Genomic_DNA"/>
</dbReference>
<comment type="catalytic activity">
    <reaction evidence="5 6">
        <text>N-terminal L-alanyl-[ribosomal protein bS18] + acetyl-CoA = N-terminal N(alpha)-acetyl-L-alanyl-[ribosomal protein bS18] + CoA + H(+)</text>
        <dbReference type="Rhea" id="RHEA:43756"/>
        <dbReference type="Rhea" id="RHEA-COMP:10676"/>
        <dbReference type="Rhea" id="RHEA-COMP:10677"/>
        <dbReference type="ChEBI" id="CHEBI:15378"/>
        <dbReference type="ChEBI" id="CHEBI:57287"/>
        <dbReference type="ChEBI" id="CHEBI:57288"/>
        <dbReference type="ChEBI" id="CHEBI:64718"/>
        <dbReference type="ChEBI" id="CHEBI:83683"/>
        <dbReference type="EC" id="2.3.1.266"/>
    </reaction>
</comment>
<dbReference type="EC" id="2.3.1.266" evidence="5 6"/>
<evidence type="ECO:0000313" key="8">
    <source>
        <dbReference type="EMBL" id="GGW71687.1"/>
    </source>
</evidence>
<dbReference type="Gene3D" id="3.40.630.30">
    <property type="match status" value="1"/>
</dbReference>
<feature type="binding site" evidence="5">
    <location>
        <position position="108"/>
    </location>
    <ligand>
        <name>acetyl-CoA</name>
        <dbReference type="ChEBI" id="CHEBI:57288"/>
    </ligand>
</feature>
<comment type="caution">
    <text evidence="8">The sequence shown here is derived from an EMBL/GenBank/DDBJ whole genome shotgun (WGS) entry which is preliminary data.</text>
</comment>
<dbReference type="Proteomes" id="UP000634667">
    <property type="component" value="Unassembled WGS sequence"/>
</dbReference>
<dbReference type="NCBIfam" id="TIGR01575">
    <property type="entry name" value="rimI"/>
    <property type="match status" value="1"/>
</dbReference>
<evidence type="ECO:0000256" key="4">
    <source>
        <dbReference type="ARBA" id="ARBA00023315"/>
    </source>
</evidence>
<dbReference type="RefSeq" id="WP_189484033.1">
    <property type="nucleotide sequence ID" value="NZ_BMYR01000014.1"/>
</dbReference>
<dbReference type="CDD" id="cd04301">
    <property type="entry name" value="NAT_SF"/>
    <property type="match status" value="1"/>
</dbReference>
<dbReference type="SUPFAM" id="SSF55729">
    <property type="entry name" value="Acyl-CoA N-acyltransferases (Nat)"/>
    <property type="match status" value="1"/>
</dbReference>
<comment type="caution">
    <text evidence="5">Lacks conserved residue(s) required for the propagation of feature annotation.</text>
</comment>
<dbReference type="HAMAP" id="MF_02210">
    <property type="entry name" value="RimI"/>
    <property type="match status" value="1"/>
</dbReference>
<keyword evidence="2 5" id="KW-0963">Cytoplasm</keyword>
<dbReference type="PROSITE" id="PS51186">
    <property type="entry name" value="GNAT"/>
    <property type="match status" value="1"/>
</dbReference>
<organism evidence="8 9">
    <name type="scientific">Alishewanella tabrizica</name>
    <dbReference type="NCBI Taxonomy" id="671278"/>
    <lineage>
        <taxon>Bacteria</taxon>
        <taxon>Pseudomonadati</taxon>
        <taxon>Pseudomonadota</taxon>
        <taxon>Gammaproteobacteria</taxon>
        <taxon>Alteromonadales</taxon>
        <taxon>Alteromonadaceae</taxon>
        <taxon>Alishewanella</taxon>
    </lineage>
</organism>
<evidence type="ECO:0000256" key="6">
    <source>
        <dbReference type="RuleBase" id="RU363094"/>
    </source>
</evidence>
<comment type="subcellular location">
    <subcellularLocation>
        <location evidence="5 6">Cytoplasm</location>
    </subcellularLocation>
</comment>
<evidence type="ECO:0000256" key="2">
    <source>
        <dbReference type="ARBA" id="ARBA00022490"/>
    </source>
</evidence>
<dbReference type="PANTHER" id="PTHR43420">
    <property type="entry name" value="ACETYLTRANSFERASE"/>
    <property type="match status" value="1"/>
</dbReference>